<reference evidence="3" key="1">
    <citation type="journal article" date="2024" name="IScience">
        <title>Strigolactones Initiate the Formation of Haustorium-like Structures in Castilleja.</title>
        <authorList>
            <person name="Buerger M."/>
            <person name="Peterson D."/>
            <person name="Chory J."/>
        </authorList>
    </citation>
    <scope>NUCLEOTIDE SEQUENCE [LARGE SCALE GENOMIC DNA]</scope>
</reference>
<gene>
    <name evidence="2" type="ORF">CASFOL_012642</name>
</gene>
<proteinExistence type="predicted"/>
<dbReference type="Proteomes" id="UP001632038">
    <property type="component" value="Unassembled WGS sequence"/>
</dbReference>
<comment type="caution">
    <text evidence="2">The sequence shown here is derived from an EMBL/GenBank/DDBJ whole genome shotgun (WGS) entry which is preliminary data.</text>
</comment>
<protein>
    <submittedName>
        <fullName evidence="2">Uncharacterized protein</fullName>
    </submittedName>
</protein>
<dbReference type="AlphaFoldDB" id="A0ABD3DJH0"/>
<sequence>MASLVRFLAIVFVILMFTYATDWQRPIIALNIVDIRATMIRNVKRCVETGSLKRACAYSSAYSTDVFVPVESFLSSRVEKPITKKHTTDVVMNNMCLFSLISC</sequence>
<dbReference type="EMBL" id="JAVIJP010000016">
    <property type="protein sequence ID" value="KAL3641827.1"/>
    <property type="molecule type" value="Genomic_DNA"/>
</dbReference>
<evidence type="ECO:0000313" key="3">
    <source>
        <dbReference type="Proteomes" id="UP001632038"/>
    </source>
</evidence>
<keyword evidence="1" id="KW-0732">Signal</keyword>
<organism evidence="2 3">
    <name type="scientific">Castilleja foliolosa</name>
    <dbReference type="NCBI Taxonomy" id="1961234"/>
    <lineage>
        <taxon>Eukaryota</taxon>
        <taxon>Viridiplantae</taxon>
        <taxon>Streptophyta</taxon>
        <taxon>Embryophyta</taxon>
        <taxon>Tracheophyta</taxon>
        <taxon>Spermatophyta</taxon>
        <taxon>Magnoliopsida</taxon>
        <taxon>eudicotyledons</taxon>
        <taxon>Gunneridae</taxon>
        <taxon>Pentapetalae</taxon>
        <taxon>asterids</taxon>
        <taxon>lamiids</taxon>
        <taxon>Lamiales</taxon>
        <taxon>Orobanchaceae</taxon>
        <taxon>Pedicularideae</taxon>
        <taxon>Castillejinae</taxon>
        <taxon>Castilleja</taxon>
    </lineage>
</organism>
<evidence type="ECO:0000256" key="1">
    <source>
        <dbReference type="SAM" id="SignalP"/>
    </source>
</evidence>
<accession>A0ABD3DJH0</accession>
<evidence type="ECO:0000313" key="2">
    <source>
        <dbReference type="EMBL" id="KAL3641827.1"/>
    </source>
</evidence>
<keyword evidence="3" id="KW-1185">Reference proteome</keyword>
<feature type="signal peptide" evidence="1">
    <location>
        <begin position="1"/>
        <end position="20"/>
    </location>
</feature>
<feature type="chain" id="PRO_5044784650" evidence="1">
    <location>
        <begin position="21"/>
        <end position="103"/>
    </location>
</feature>
<name>A0ABD3DJH0_9LAMI</name>